<gene>
    <name evidence="1" type="ORF">VNO80_22601</name>
</gene>
<comment type="caution">
    <text evidence="1">The sequence shown here is derived from an EMBL/GenBank/DDBJ whole genome shotgun (WGS) entry which is preliminary data.</text>
</comment>
<protein>
    <submittedName>
        <fullName evidence="1">Uncharacterized protein</fullName>
    </submittedName>
</protein>
<name>A0AAN9M9Z9_PHACN</name>
<reference evidence="1 2" key="1">
    <citation type="submission" date="2024-01" db="EMBL/GenBank/DDBJ databases">
        <title>The genomes of 5 underutilized Papilionoideae crops provide insights into root nodulation and disease resistanc.</title>
        <authorList>
            <person name="Jiang F."/>
        </authorList>
    </citation>
    <scope>NUCLEOTIDE SEQUENCE [LARGE SCALE GENOMIC DNA]</scope>
    <source>
        <strain evidence="1">JINMINGXINNONG_FW02</strain>
        <tissue evidence="1">Leaves</tissue>
    </source>
</reference>
<evidence type="ECO:0000313" key="2">
    <source>
        <dbReference type="Proteomes" id="UP001374584"/>
    </source>
</evidence>
<accession>A0AAN9M9Z9</accession>
<proteinExistence type="predicted"/>
<evidence type="ECO:0000313" key="1">
    <source>
        <dbReference type="EMBL" id="KAK7348052.1"/>
    </source>
</evidence>
<keyword evidence="2" id="KW-1185">Reference proteome</keyword>
<sequence>MELLRSNKQASLSTRASIWLASFSPSLTLISCLMISSPPLASTKDVRLSFPYLRPPHLSSPGVSQTLSSFASLDVPYGNATYGTP</sequence>
<organism evidence="1 2">
    <name type="scientific">Phaseolus coccineus</name>
    <name type="common">Scarlet runner bean</name>
    <name type="synonym">Phaseolus multiflorus</name>
    <dbReference type="NCBI Taxonomy" id="3886"/>
    <lineage>
        <taxon>Eukaryota</taxon>
        <taxon>Viridiplantae</taxon>
        <taxon>Streptophyta</taxon>
        <taxon>Embryophyta</taxon>
        <taxon>Tracheophyta</taxon>
        <taxon>Spermatophyta</taxon>
        <taxon>Magnoliopsida</taxon>
        <taxon>eudicotyledons</taxon>
        <taxon>Gunneridae</taxon>
        <taxon>Pentapetalae</taxon>
        <taxon>rosids</taxon>
        <taxon>fabids</taxon>
        <taxon>Fabales</taxon>
        <taxon>Fabaceae</taxon>
        <taxon>Papilionoideae</taxon>
        <taxon>50 kb inversion clade</taxon>
        <taxon>NPAAA clade</taxon>
        <taxon>indigoferoid/millettioid clade</taxon>
        <taxon>Phaseoleae</taxon>
        <taxon>Phaseolus</taxon>
    </lineage>
</organism>
<dbReference type="AlphaFoldDB" id="A0AAN9M9Z9"/>
<dbReference type="Proteomes" id="UP001374584">
    <property type="component" value="Unassembled WGS sequence"/>
</dbReference>
<dbReference type="PROSITE" id="PS51257">
    <property type="entry name" value="PROKAR_LIPOPROTEIN"/>
    <property type="match status" value="1"/>
</dbReference>
<dbReference type="EMBL" id="JAYMYR010000008">
    <property type="protein sequence ID" value="KAK7348052.1"/>
    <property type="molecule type" value="Genomic_DNA"/>
</dbReference>